<dbReference type="Gene3D" id="3.40.50.1820">
    <property type="entry name" value="alpha/beta hydrolase"/>
    <property type="match status" value="1"/>
</dbReference>
<gene>
    <name evidence="2" type="ORF">ABFB10_13115</name>
</gene>
<sequence length="313" mass="33262">MNGDLPFPAEDHNAWEEEMMTLTSTSRSCMGAMQASALVGAMATPALAQDTEGRAMSGDLGIYYQVHGDLGSGMVPFLVLHGGMGTIEGDFGALLPSLAARRPVIGVEQQGHGRTGGRDAPLSLDAMRTDTLAVLDALDVERVHVVGFSMGGMLALDLGVFAPERLATLTAISASQNLDGMHPAIAEMNRNPQATPSPEALELVPSEEDFARMRAGFADNPDGPEQFQRTFAQLQAFIVTDWGWSDQELATLAVPTLLALGDSDFTPVGHGARMATLSGAQLAVLPDTTHLSIMSRPDWLLPLIEHRITTAED</sequence>
<dbReference type="SUPFAM" id="SSF53474">
    <property type="entry name" value="alpha/beta-Hydrolases"/>
    <property type="match status" value="1"/>
</dbReference>
<dbReference type="Proteomes" id="UP001428774">
    <property type="component" value="Unassembled WGS sequence"/>
</dbReference>
<evidence type="ECO:0000313" key="3">
    <source>
        <dbReference type="Proteomes" id="UP001428774"/>
    </source>
</evidence>
<dbReference type="GO" id="GO:0016787">
    <property type="term" value="F:hydrolase activity"/>
    <property type="evidence" value="ECO:0007669"/>
    <property type="project" value="UniProtKB-KW"/>
</dbReference>
<proteinExistence type="predicted"/>
<dbReference type="InterPro" id="IPR000073">
    <property type="entry name" value="AB_hydrolase_1"/>
</dbReference>
<dbReference type="RefSeq" id="WP_347166850.1">
    <property type="nucleotide sequence ID" value="NZ_JBDNCH010000002.1"/>
</dbReference>
<accession>A0AAW9SSY0</accession>
<name>A0AAW9SSY0_9RHOB</name>
<protein>
    <submittedName>
        <fullName evidence="2">Alpha/beta fold hydrolase</fullName>
    </submittedName>
</protein>
<dbReference type="Pfam" id="PF12697">
    <property type="entry name" value="Abhydrolase_6"/>
    <property type="match status" value="1"/>
</dbReference>
<keyword evidence="2" id="KW-0378">Hydrolase</keyword>
<dbReference type="AlphaFoldDB" id="A0AAW9SSY0"/>
<organism evidence="2 3">
    <name type="scientific">Ponticoccus litoralis</name>
    <dbReference type="NCBI Taxonomy" id="422297"/>
    <lineage>
        <taxon>Bacteria</taxon>
        <taxon>Pseudomonadati</taxon>
        <taxon>Pseudomonadota</taxon>
        <taxon>Alphaproteobacteria</taxon>
        <taxon>Rhodobacterales</taxon>
        <taxon>Roseobacteraceae</taxon>
        <taxon>Ponticoccus</taxon>
    </lineage>
</organism>
<reference evidence="2 3" key="1">
    <citation type="submission" date="2024-05" db="EMBL/GenBank/DDBJ databases">
        <title>Genome sequence of Ponticoccus litoralis KCCM 90028.</title>
        <authorList>
            <person name="Kim J.M."/>
            <person name="Lee J.K."/>
            <person name="Choi B.J."/>
            <person name="Bayburt H."/>
            <person name="Baek J.H."/>
            <person name="Jeon C.O."/>
        </authorList>
    </citation>
    <scope>NUCLEOTIDE SEQUENCE [LARGE SCALE GENOMIC DNA]</scope>
    <source>
        <strain evidence="2 3">KCCM 90028</strain>
    </source>
</reference>
<keyword evidence="3" id="KW-1185">Reference proteome</keyword>
<feature type="domain" description="AB hydrolase-1" evidence="1">
    <location>
        <begin position="78"/>
        <end position="300"/>
    </location>
</feature>
<dbReference type="PANTHER" id="PTHR43433:SF5">
    <property type="entry name" value="AB HYDROLASE-1 DOMAIN-CONTAINING PROTEIN"/>
    <property type="match status" value="1"/>
</dbReference>
<comment type="caution">
    <text evidence="2">The sequence shown here is derived from an EMBL/GenBank/DDBJ whole genome shotgun (WGS) entry which is preliminary data.</text>
</comment>
<dbReference type="InterPro" id="IPR050471">
    <property type="entry name" value="AB_hydrolase"/>
</dbReference>
<dbReference type="EMBL" id="JBDNCH010000002">
    <property type="protein sequence ID" value="MEN9061818.1"/>
    <property type="molecule type" value="Genomic_DNA"/>
</dbReference>
<dbReference type="InterPro" id="IPR029058">
    <property type="entry name" value="AB_hydrolase_fold"/>
</dbReference>
<evidence type="ECO:0000259" key="1">
    <source>
        <dbReference type="Pfam" id="PF12697"/>
    </source>
</evidence>
<dbReference type="PANTHER" id="PTHR43433">
    <property type="entry name" value="HYDROLASE, ALPHA/BETA FOLD FAMILY PROTEIN"/>
    <property type="match status" value="1"/>
</dbReference>
<evidence type="ECO:0000313" key="2">
    <source>
        <dbReference type="EMBL" id="MEN9061818.1"/>
    </source>
</evidence>